<dbReference type="EMBL" id="LN899819">
    <property type="protein sequence ID" value="CUV15620.1"/>
    <property type="molecule type" value="Genomic_DNA"/>
</dbReference>
<gene>
    <name evidence="1" type="ORF">RUN39_v1_1820002</name>
</gene>
<evidence type="ECO:0000313" key="1">
    <source>
        <dbReference type="EMBL" id="CUV15620.1"/>
    </source>
</evidence>
<reference evidence="1" key="1">
    <citation type="submission" date="2015-10" db="EMBL/GenBank/DDBJ databases">
        <authorList>
            <person name="Gilbert D.G."/>
        </authorList>
    </citation>
    <scope>NUCLEOTIDE SEQUENCE</scope>
    <source>
        <strain evidence="1">Phyl III-seqv23</strain>
    </source>
</reference>
<proteinExistence type="predicted"/>
<sequence>MITLSVPVRNRRLAVIGQALDAGAAGGLLRLYAAPRPEVGQPLTEQILLAEVRLPKPCTGSLEGGRLVFAPIGQALCRRSGIAAWARLCNSEGAWVADLDVGLPGSGAEVELPKLQLFAGGAISVELAELLE</sequence>
<name>A0A0S4U015_RALSL</name>
<accession>A0A0S4U015</accession>
<organism evidence="1">
    <name type="scientific">Ralstonia solanacearum</name>
    <name type="common">Pseudomonas solanacearum</name>
    <dbReference type="NCBI Taxonomy" id="305"/>
    <lineage>
        <taxon>Bacteria</taxon>
        <taxon>Pseudomonadati</taxon>
        <taxon>Pseudomonadota</taxon>
        <taxon>Betaproteobacteria</taxon>
        <taxon>Burkholderiales</taxon>
        <taxon>Burkholderiaceae</taxon>
        <taxon>Ralstonia</taxon>
        <taxon>Ralstonia solanacearum species complex</taxon>
    </lineage>
</organism>
<dbReference type="AlphaFoldDB" id="A0A0S4U015"/>
<protein>
    <submittedName>
        <fullName evidence="1">Putative bacteriophage-related protein</fullName>
    </submittedName>
</protein>
<dbReference type="PATRIC" id="fig|305.106.peg.797"/>